<dbReference type="AlphaFoldDB" id="A0A382BSM9"/>
<name>A0A382BSM9_9ZZZZ</name>
<dbReference type="Pfam" id="PF17148">
    <property type="entry name" value="DUF5117"/>
    <property type="match status" value="1"/>
</dbReference>
<sequence length="464" mass="53644">MAYLNRNILFLLFAGLFIVQAYSTSYNDLNIDFLIEDSIKIPEKKKIKSKKKDKKPFSNIIQNFEKVEGLFTLYWNRKNNQAYVAILPEQLEKIYLAGLTRQSGDGYYLDGSSMMNEYPFMFRKVGQRVQFMNVNVKFRADPTSPFHRSVEKHSSHSILSSTEIASSPHPETGAILADIGKLFIYDIEEVTRKSQGIYSFDKKDSYFTEIKSFPLNTEIEIALHFKGKKGKYIYTLPSSSSVLIHYHISLSAIVENNYIPRLADDRVGHFTTIFQDYTDVKKDSPYIRYVNRWNLEKQNPASKLSEPKKQIVYWIENSVPFDLRDAVREGILAWNEAFEVAGFKNAIVAKQMPDDAEWDPADVRYNTVRWMFQPGRGYAVGPSRANPYTGELYDADIRISADFVRSFYRTHTEFITPIIGPMSMDFESEEPKEEFSSEMCMYGDYLREEMASAWDIMTATGKIN</sequence>
<accession>A0A382BSM9</accession>
<dbReference type="EMBL" id="UINC01031174">
    <property type="protein sequence ID" value="SVB16805.1"/>
    <property type="molecule type" value="Genomic_DNA"/>
</dbReference>
<gene>
    <name evidence="2" type="ORF">METZ01_LOCUS169659</name>
</gene>
<reference evidence="2" key="1">
    <citation type="submission" date="2018-05" db="EMBL/GenBank/DDBJ databases">
        <authorList>
            <person name="Lanie J.A."/>
            <person name="Ng W.-L."/>
            <person name="Kazmierczak K.M."/>
            <person name="Andrzejewski T.M."/>
            <person name="Davidsen T.M."/>
            <person name="Wayne K.J."/>
            <person name="Tettelin H."/>
            <person name="Glass J.I."/>
            <person name="Rusch D."/>
            <person name="Podicherti R."/>
            <person name="Tsui H.-C.T."/>
            <person name="Winkler M.E."/>
        </authorList>
    </citation>
    <scope>NUCLEOTIDE SEQUENCE</scope>
</reference>
<feature type="non-terminal residue" evidence="2">
    <location>
        <position position="464"/>
    </location>
</feature>
<evidence type="ECO:0000259" key="1">
    <source>
        <dbReference type="Pfam" id="PF17148"/>
    </source>
</evidence>
<feature type="domain" description="DUF5117" evidence="1">
    <location>
        <begin position="115"/>
        <end position="297"/>
    </location>
</feature>
<organism evidence="2">
    <name type="scientific">marine metagenome</name>
    <dbReference type="NCBI Taxonomy" id="408172"/>
    <lineage>
        <taxon>unclassified sequences</taxon>
        <taxon>metagenomes</taxon>
        <taxon>ecological metagenomes</taxon>
    </lineage>
</organism>
<protein>
    <recommendedName>
        <fullName evidence="1">DUF5117 domain-containing protein</fullName>
    </recommendedName>
</protein>
<dbReference type="InterPro" id="IPR033413">
    <property type="entry name" value="DUF5117"/>
</dbReference>
<dbReference type="SUPFAM" id="SSF55486">
    <property type="entry name" value="Metalloproteases ('zincins'), catalytic domain"/>
    <property type="match status" value="1"/>
</dbReference>
<dbReference type="PANTHER" id="PTHR38478:SF1">
    <property type="entry name" value="ZINC DEPENDENT METALLOPROTEASE DOMAIN LIPOPROTEIN"/>
    <property type="match status" value="1"/>
</dbReference>
<dbReference type="PANTHER" id="PTHR38478">
    <property type="entry name" value="PEPTIDASE M1A AND M12B"/>
    <property type="match status" value="1"/>
</dbReference>
<proteinExistence type="predicted"/>
<evidence type="ECO:0000313" key="2">
    <source>
        <dbReference type="EMBL" id="SVB16805.1"/>
    </source>
</evidence>